<reference evidence="3" key="1">
    <citation type="submission" date="2015-01" db="EMBL/GenBank/DDBJ databases">
        <authorList>
            <person name="Aksoy S."/>
            <person name="Warren W."/>
            <person name="Wilson R.K."/>
        </authorList>
    </citation>
    <scope>NUCLEOTIDE SEQUENCE [LARGE SCALE GENOMIC DNA]</scope>
    <source>
        <strain evidence="3">IAEA</strain>
    </source>
</reference>
<accession>A0A1B0AV88</accession>
<dbReference type="Pfam" id="PF00536">
    <property type="entry name" value="SAM_1"/>
    <property type="match status" value="1"/>
</dbReference>
<dbReference type="EMBL" id="JXJN01004082">
    <property type="status" value="NOT_ANNOTATED_CDS"/>
    <property type="molecule type" value="Genomic_DNA"/>
</dbReference>
<dbReference type="AlphaFoldDB" id="A0A1B0AV88"/>
<feature type="domain" description="SAM" evidence="1">
    <location>
        <begin position="65"/>
        <end position="130"/>
    </location>
</feature>
<evidence type="ECO:0000313" key="2">
    <source>
        <dbReference type="EnsemblMetazoa" id="GPPI009840-PA"/>
    </source>
</evidence>
<dbReference type="EnsemblMetazoa" id="GPPI009840-RA">
    <property type="protein sequence ID" value="GPPI009840-PA"/>
    <property type="gene ID" value="GPPI009840"/>
</dbReference>
<proteinExistence type="predicted"/>
<evidence type="ECO:0000313" key="3">
    <source>
        <dbReference type="Proteomes" id="UP000092460"/>
    </source>
</evidence>
<dbReference type="VEuPathDB" id="VectorBase:GPPI009840"/>
<dbReference type="Proteomes" id="UP000092460">
    <property type="component" value="Unassembled WGS sequence"/>
</dbReference>
<reference evidence="2" key="2">
    <citation type="submission" date="2020-05" db="UniProtKB">
        <authorList>
            <consortium name="EnsemblMetazoa"/>
        </authorList>
    </citation>
    <scope>IDENTIFICATION</scope>
    <source>
        <strain evidence="2">IAEA</strain>
    </source>
</reference>
<dbReference type="InterPro" id="IPR013761">
    <property type="entry name" value="SAM/pointed_sf"/>
</dbReference>
<name>A0A1B0AV88_9MUSC</name>
<dbReference type="PANTHER" id="PTHR12301:SF8">
    <property type="entry name" value="STERILE ALPHA MOTIF DOMAIN-CONTAINING PROTEIN 5"/>
    <property type="match status" value="1"/>
</dbReference>
<protein>
    <recommendedName>
        <fullName evidence="1">SAM domain-containing protein</fullName>
    </recommendedName>
</protein>
<dbReference type="Pfam" id="PF26285">
    <property type="entry name" value="SASH1_Homeodomain"/>
    <property type="match status" value="1"/>
</dbReference>
<sequence>MKATLVNTSQAASQAASSGLSVNFISTTTTTPTTGISSLISNISVGVAAISIETPTNSTTSSTCSSSNTTTTKLKSALKVPKYAESFMENGYDELEICKQIGEIDLDAIGVDNAQHRSKLLKSVRTLREKGAALVYVMINDPKALNNSNEILSECDTPTTMKELESVMKRHLEADGIRLTAHPYSTPEGKRGYLEGLAAHYSKEINMPYEDVLDAIESVRLSKWKERHLRMVASGTSGTHTLRRGGGGCSSSGNSGMGVSALIAGNIANQSILPTSHSQPLYVPGKYLPSSCLSNREENEIYSYTQSDLVNRMARNAIDSKSAINLSGGIGGIAGMQHSYPGARANFFHDFSATEGRNRHKRRTVFARFLHGLRQSGDELNQSEVMQLKVSKEN</sequence>
<dbReference type="Gene3D" id="1.10.150.50">
    <property type="entry name" value="Transcription Factor, Ets-1"/>
    <property type="match status" value="1"/>
</dbReference>
<organism evidence="2 3">
    <name type="scientific">Glossina palpalis gambiensis</name>
    <dbReference type="NCBI Taxonomy" id="67801"/>
    <lineage>
        <taxon>Eukaryota</taxon>
        <taxon>Metazoa</taxon>
        <taxon>Ecdysozoa</taxon>
        <taxon>Arthropoda</taxon>
        <taxon>Hexapoda</taxon>
        <taxon>Insecta</taxon>
        <taxon>Pterygota</taxon>
        <taxon>Neoptera</taxon>
        <taxon>Endopterygota</taxon>
        <taxon>Diptera</taxon>
        <taxon>Brachycera</taxon>
        <taxon>Muscomorpha</taxon>
        <taxon>Hippoboscoidea</taxon>
        <taxon>Glossinidae</taxon>
        <taxon>Glossina</taxon>
    </lineage>
</organism>
<dbReference type="InterPro" id="IPR058666">
    <property type="entry name" value="SASH1/NUB1_homeodomain"/>
</dbReference>
<keyword evidence="3" id="KW-1185">Reference proteome</keyword>
<dbReference type="PANTHER" id="PTHR12301">
    <property type="entry name" value="SAM-DOMAIN, SH3 AND NUCLEAR LOCALIZATION SIGNALS PROTEIN RELATED"/>
    <property type="match status" value="1"/>
</dbReference>
<dbReference type="EMBL" id="JXJN01004083">
    <property type="status" value="NOT_ANNOTATED_CDS"/>
    <property type="molecule type" value="Genomic_DNA"/>
</dbReference>
<dbReference type="EMBL" id="JXJN01004081">
    <property type="status" value="NOT_ANNOTATED_CDS"/>
    <property type="molecule type" value="Genomic_DNA"/>
</dbReference>
<dbReference type="SUPFAM" id="SSF47769">
    <property type="entry name" value="SAM/Pointed domain"/>
    <property type="match status" value="1"/>
</dbReference>
<dbReference type="InterPro" id="IPR051725">
    <property type="entry name" value="SAM-SH3_domain_protein"/>
</dbReference>
<dbReference type="InterPro" id="IPR001660">
    <property type="entry name" value="SAM"/>
</dbReference>
<evidence type="ECO:0000259" key="1">
    <source>
        <dbReference type="PROSITE" id="PS50105"/>
    </source>
</evidence>
<dbReference type="STRING" id="67801.A0A1B0AV88"/>
<dbReference type="PROSITE" id="PS50105">
    <property type="entry name" value="SAM_DOMAIN"/>
    <property type="match status" value="1"/>
</dbReference>